<proteinExistence type="predicted"/>
<organism evidence="2 3">
    <name type="scientific">Candidatus Glomeribacter gigasporarum BEG34</name>
    <dbReference type="NCBI Taxonomy" id="1070319"/>
    <lineage>
        <taxon>Bacteria</taxon>
        <taxon>Pseudomonadati</taxon>
        <taxon>Pseudomonadota</taxon>
        <taxon>Betaproteobacteria</taxon>
        <taxon>Burkholderiales</taxon>
        <taxon>Burkholderiaceae</taxon>
        <taxon>Candidatus Glomeribacter</taxon>
    </lineage>
</organism>
<evidence type="ECO:0000259" key="1">
    <source>
        <dbReference type="Pfam" id="PF00196"/>
    </source>
</evidence>
<feature type="domain" description="HTH luxR-type" evidence="1">
    <location>
        <begin position="199"/>
        <end position="242"/>
    </location>
</feature>
<dbReference type="InterPro" id="IPR000792">
    <property type="entry name" value="Tscrpt_reg_LuxR_C"/>
</dbReference>
<dbReference type="Proteomes" id="UP000054051">
    <property type="component" value="Unassembled WGS sequence"/>
</dbReference>
<evidence type="ECO:0000313" key="3">
    <source>
        <dbReference type="Proteomes" id="UP000054051"/>
    </source>
</evidence>
<accession>G2JBJ8</accession>
<sequence length="267" mass="30776">MNTAQILSDLKSGYETINCMGDFLTHFVESYPHSSHVREARTRKYLLANYREAISNGLESIDDLIGATAREIWIDDVLHRRKKLNLDSSIIQSEYENAARIEGFEKQLLCTKRPVSFNCLYIYFQGTIALENLLKIPISDRDNKKIVSFLTIFQDLTPQLPLQKLFDLYQTSFPFSKQKAIQHLLRHLGLDSHFNPLSLLTYRETQILLAMCEDARCKILAQKFDVSVTTMSNHIAHIQEKIVSPFALHHVLSKLRTVGKKSYVEEL</sequence>
<dbReference type="Pfam" id="PF00196">
    <property type="entry name" value="GerE"/>
    <property type="match status" value="1"/>
</dbReference>
<name>G2JBJ8_9BURK</name>
<gene>
    <name evidence="2" type="ORF">CAGGBEG34_480008</name>
</gene>
<dbReference type="InterPro" id="IPR036388">
    <property type="entry name" value="WH-like_DNA-bd_sf"/>
</dbReference>
<protein>
    <submittedName>
        <fullName evidence="2">Putative transcriptional regulator</fullName>
    </submittedName>
</protein>
<dbReference type="InterPro" id="IPR016032">
    <property type="entry name" value="Sig_transdc_resp-reg_C-effctor"/>
</dbReference>
<dbReference type="OrthoDB" id="9144687at2"/>
<evidence type="ECO:0000313" key="2">
    <source>
        <dbReference type="EMBL" id="CCD30152.1"/>
    </source>
</evidence>
<dbReference type="SUPFAM" id="SSF46894">
    <property type="entry name" value="C-terminal effector domain of the bipartite response regulators"/>
    <property type="match status" value="1"/>
</dbReference>
<dbReference type="GO" id="GO:0006355">
    <property type="term" value="P:regulation of DNA-templated transcription"/>
    <property type="evidence" value="ECO:0007669"/>
    <property type="project" value="InterPro"/>
</dbReference>
<comment type="caution">
    <text evidence="2">The sequence shown here is derived from an EMBL/GenBank/DDBJ whole genome shotgun (WGS) entry which is preliminary data.</text>
</comment>
<dbReference type="EMBL" id="CAFB01000067">
    <property type="protein sequence ID" value="CCD30152.1"/>
    <property type="molecule type" value="Genomic_DNA"/>
</dbReference>
<dbReference type="RefSeq" id="WP_006683216.1">
    <property type="nucleotide sequence ID" value="NZ_CAFB01000067.1"/>
</dbReference>
<dbReference type="Gene3D" id="1.10.10.10">
    <property type="entry name" value="Winged helix-like DNA-binding domain superfamily/Winged helix DNA-binding domain"/>
    <property type="match status" value="1"/>
</dbReference>
<dbReference type="GO" id="GO:0003677">
    <property type="term" value="F:DNA binding"/>
    <property type="evidence" value="ECO:0007669"/>
    <property type="project" value="InterPro"/>
</dbReference>
<keyword evidence="3" id="KW-1185">Reference proteome</keyword>
<reference evidence="2 3" key="1">
    <citation type="submission" date="2011-08" db="EMBL/GenBank/DDBJ databases">
        <title>The genome of the obligate endobacterium of an arbuscular mycorrhizal fungus reveals an interphylum network of nutritional interactions.</title>
        <authorList>
            <person name="Ghignone S."/>
            <person name="Salvioli A."/>
            <person name="Anca I."/>
            <person name="Lumini E."/>
            <person name="Ortu G."/>
            <person name="Petiti L."/>
            <person name="Cruveiller S."/>
            <person name="Bianciotto V."/>
            <person name="Piffanelli P."/>
            <person name="Lanfranco L."/>
            <person name="Bonfante P."/>
        </authorList>
    </citation>
    <scope>NUCLEOTIDE SEQUENCE [LARGE SCALE GENOMIC DNA]</scope>
    <source>
        <strain evidence="2 3">BEG34</strain>
    </source>
</reference>
<dbReference type="AlphaFoldDB" id="G2JBJ8"/>